<evidence type="ECO:0000313" key="1">
    <source>
        <dbReference type="EMBL" id="MEI4803780.1"/>
    </source>
</evidence>
<keyword evidence="2" id="KW-1185">Reference proteome</keyword>
<name>A0ABU8FQ04_9BACI</name>
<dbReference type="Proteomes" id="UP001372526">
    <property type="component" value="Unassembled WGS sequence"/>
</dbReference>
<organism evidence="1 2">
    <name type="scientific">Bacillus bruguierae</name>
    <dbReference type="NCBI Taxonomy" id="3127667"/>
    <lineage>
        <taxon>Bacteria</taxon>
        <taxon>Bacillati</taxon>
        <taxon>Bacillota</taxon>
        <taxon>Bacilli</taxon>
        <taxon>Bacillales</taxon>
        <taxon>Bacillaceae</taxon>
        <taxon>Bacillus</taxon>
    </lineage>
</organism>
<accession>A0ABU8FQ04</accession>
<comment type="caution">
    <text evidence="1">The sequence shown here is derived from an EMBL/GenBank/DDBJ whole genome shotgun (WGS) entry which is preliminary data.</text>
</comment>
<evidence type="ECO:0008006" key="3">
    <source>
        <dbReference type="Google" id="ProtNLM"/>
    </source>
</evidence>
<reference evidence="1 2" key="1">
    <citation type="submission" date="2024-01" db="EMBL/GenBank/DDBJ databases">
        <title>Seven novel Bacillus-like species.</title>
        <authorList>
            <person name="Liu G."/>
        </authorList>
    </citation>
    <scope>NUCLEOTIDE SEQUENCE [LARGE SCALE GENOMIC DNA]</scope>
    <source>
        <strain evidence="1 2">FJAT-51639</strain>
    </source>
</reference>
<sequence>MNGRKNSSSVMKKIVSKSVEILKEYEKPLKEYGLPLVRLGLKMAIQKKFRNKKNKSVVETIVDAGIDIASTNIPKPDEQKKRGGWTYKNEHWVRDYYKKDGTHVRGYFRGGKKDEL</sequence>
<dbReference type="RefSeq" id="WP_336474084.1">
    <property type="nucleotide sequence ID" value="NZ_JBAWSX010000017.1"/>
</dbReference>
<evidence type="ECO:0000313" key="2">
    <source>
        <dbReference type="Proteomes" id="UP001372526"/>
    </source>
</evidence>
<dbReference type="EMBL" id="JBAWSX010000017">
    <property type="protein sequence ID" value="MEI4803780.1"/>
    <property type="molecule type" value="Genomic_DNA"/>
</dbReference>
<gene>
    <name evidence="1" type="ORF">WAZ07_21560</name>
</gene>
<proteinExistence type="predicted"/>
<protein>
    <recommendedName>
        <fullName evidence="3">HK97 gp10 family phage protein</fullName>
    </recommendedName>
</protein>